<accession>A0ABV0SA07</accession>
<reference evidence="3 4" key="1">
    <citation type="submission" date="2021-06" db="EMBL/GenBank/DDBJ databases">
        <authorList>
            <person name="Palmer J.M."/>
        </authorList>
    </citation>
    <scope>NUCLEOTIDE SEQUENCE [LARGE SCALE GENOMIC DNA]</scope>
    <source>
        <strain evidence="3 4">XC_2019</strain>
        <tissue evidence="3">Muscle</tissue>
    </source>
</reference>
<evidence type="ECO:0000259" key="2">
    <source>
        <dbReference type="PROSITE" id="PS51038"/>
    </source>
</evidence>
<dbReference type="Proteomes" id="UP001434883">
    <property type="component" value="Unassembled WGS sequence"/>
</dbReference>
<evidence type="ECO:0000256" key="1">
    <source>
        <dbReference type="SAM" id="MobiDB-lite"/>
    </source>
</evidence>
<sequence>MLPGETVKKKRGRKPKVVMGINPNRAHHRDRQDTHDVRENKTCSESSEHGELLLGSRTSDDSEEEAGDMKITLSSKEVPLNSAGTYPFSAQSSKLQANLKARSKRPGPPGLGNFPCIEQRSAPRRPHFSNLDRGNPDHMEANKASLASWGVPSLGCNFGDSHQALTEARRLIKDNERKASVKQGSRGKVLDVRPQTEAILTEGTRVCAYWSERSRCLYPGYVHRGAEPSPALLISPGHRGRKSSTAEKKDAPTEKLANEEVEGKPQGKRPVPKTANTSTSATDSVIKGKTSLLNWSIPRKRPPVDFFLFNWTSRKTQQKIRERDLGLFHRPALHSLAPPTPIKSIFGTAFEVDSFSSIANGYSTFGNGGASGSGRPVTTMGAMGLRESPCSSSVTMAAAAGSRKPLSERDRKHFLVKLDHEGVTSPKTKNGKALLRLGGVGGRGVKGQACAGALLQYTQPSLVVKNDKKVGEDKESVRRRSEILLKCVSPLRKDILSVDLGVKGGDYSLEYPSDCPSSYSELDEDDEDDSQKAEAQRRRAAVSSHRGGRFLSRPQNVNSSLQGPDRTTSNPASAPANGYITKAGVTIRGSKSMDVMTSSRKLFYKAIMRGKETVRVGDCAVFLSPGRPQLPYVGRVESLWESWSSSMVVRVKWFYHPEETRLGKRHRDGKVSARKSSYGLSLSSFHQNALYQSSHEDENDVQTISHRCQVVSKAEYDHLMRERKAGSPSNDLFYLAGSYEPTTGQLVSADGMVILS</sequence>
<feature type="region of interest" description="Disordered" evidence="1">
    <location>
        <begin position="228"/>
        <end position="283"/>
    </location>
</feature>
<dbReference type="PANTHER" id="PTHR12505:SF22">
    <property type="entry name" value="BAH AND COILED-COIL DOMAIN-CONTAINING PROTEIN 1"/>
    <property type="match status" value="1"/>
</dbReference>
<protein>
    <recommendedName>
        <fullName evidence="2">BAH domain-containing protein</fullName>
    </recommendedName>
</protein>
<proteinExistence type="predicted"/>
<dbReference type="PROSITE" id="PS51038">
    <property type="entry name" value="BAH"/>
    <property type="match status" value="1"/>
</dbReference>
<feature type="region of interest" description="Disordered" evidence="1">
    <location>
        <begin position="511"/>
        <end position="577"/>
    </location>
</feature>
<gene>
    <name evidence="3" type="ORF">XENOCAPTIV_022285</name>
</gene>
<feature type="compositionally biased region" description="Basic and acidic residues" evidence="1">
    <location>
        <begin position="244"/>
        <end position="265"/>
    </location>
</feature>
<comment type="caution">
    <text evidence="3">The sequence shown here is derived from an EMBL/GenBank/DDBJ whole genome shotgun (WGS) entry which is preliminary data.</text>
</comment>
<dbReference type="PANTHER" id="PTHR12505">
    <property type="entry name" value="PHD FINGER TRANSCRIPTION FACTOR"/>
    <property type="match status" value="1"/>
</dbReference>
<name>A0ABV0SA07_9TELE</name>
<dbReference type="EMBL" id="JAHRIN010075670">
    <property type="protein sequence ID" value="MEQ2217124.1"/>
    <property type="molecule type" value="Genomic_DNA"/>
</dbReference>
<dbReference type="SMART" id="SM00439">
    <property type="entry name" value="BAH"/>
    <property type="match status" value="1"/>
</dbReference>
<keyword evidence="4" id="KW-1185">Reference proteome</keyword>
<feature type="compositionally biased region" description="Basic and acidic residues" evidence="1">
    <location>
        <begin position="30"/>
        <end position="51"/>
    </location>
</feature>
<evidence type="ECO:0000313" key="4">
    <source>
        <dbReference type="Proteomes" id="UP001434883"/>
    </source>
</evidence>
<feature type="compositionally biased region" description="Polar residues" evidence="1">
    <location>
        <begin position="274"/>
        <end position="283"/>
    </location>
</feature>
<dbReference type="InterPro" id="IPR048924">
    <property type="entry name" value="BAHCC1-like_Tudor"/>
</dbReference>
<dbReference type="Pfam" id="PF21744">
    <property type="entry name" value="BAHCC1-like_Tudor"/>
    <property type="match status" value="1"/>
</dbReference>
<dbReference type="InterPro" id="IPR001025">
    <property type="entry name" value="BAH_dom"/>
</dbReference>
<feature type="region of interest" description="Disordered" evidence="1">
    <location>
        <begin position="1"/>
        <end position="68"/>
    </location>
</feature>
<dbReference type="Gene3D" id="2.30.30.490">
    <property type="match status" value="1"/>
</dbReference>
<dbReference type="Pfam" id="PF01426">
    <property type="entry name" value="BAH"/>
    <property type="match status" value="1"/>
</dbReference>
<feature type="compositionally biased region" description="Polar residues" evidence="1">
    <location>
        <begin position="553"/>
        <end position="572"/>
    </location>
</feature>
<feature type="region of interest" description="Disordered" evidence="1">
    <location>
        <begin position="98"/>
        <end position="125"/>
    </location>
</feature>
<feature type="domain" description="BAH" evidence="2">
    <location>
        <begin position="612"/>
        <end position="750"/>
    </location>
</feature>
<dbReference type="InterPro" id="IPR052429">
    <property type="entry name" value="BAH_domain_protein"/>
</dbReference>
<organism evidence="3 4">
    <name type="scientific">Xenoophorus captivus</name>
    <dbReference type="NCBI Taxonomy" id="1517983"/>
    <lineage>
        <taxon>Eukaryota</taxon>
        <taxon>Metazoa</taxon>
        <taxon>Chordata</taxon>
        <taxon>Craniata</taxon>
        <taxon>Vertebrata</taxon>
        <taxon>Euteleostomi</taxon>
        <taxon>Actinopterygii</taxon>
        <taxon>Neopterygii</taxon>
        <taxon>Teleostei</taxon>
        <taxon>Neoteleostei</taxon>
        <taxon>Acanthomorphata</taxon>
        <taxon>Ovalentaria</taxon>
        <taxon>Atherinomorphae</taxon>
        <taxon>Cyprinodontiformes</taxon>
        <taxon>Goodeidae</taxon>
        <taxon>Xenoophorus</taxon>
    </lineage>
</organism>
<evidence type="ECO:0000313" key="3">
    <source>
        <dbReference type="EMBL" id="MEQ2217124.1"/>
    </source>
</evidence>
<dbReference type="InterPro" id="IPR043151">
    <property type="entry name" value="BAH_sf"/>
</dbReference>